<dbReference type="Proteomes" id="UP000607653">
    <property type="component" value="Unassembled WGS sequence"/>
</dbReference>
<gene>
    <name evidence="1" type="ORF">HUJ06_001842</name>
</gene>
<sequence>MMISLNRNPAKPAKHFKQKGWKKITNAMKITSIITSKSECV</sequence>
<proteinExistence type="predicted"/>
<accession>A0A822ZEQ8</accession>
<keyword evidence="2" id="KW-1185">Reference proteome</keyword>
<comment type="caution">
    <text evidence="1">The sequence shown here is derived from an EMBL/GenBank/DDBJ whole genome shotgun (WGS) entry which is preliminary data.</text>
</comment>
<protein>
    <submittedName>
        <fullName evidence="1">Uncharacterized protein</fullName>
    </submittedName>
</protein>
<evidence type="ECO:0000313" key="2">
    <source>
        <dbReference type="Proteomes" id="UP000607653"/>
    </source>
</evidence>
<evidence type="ECO:0000313" key="1">
    <source>
        <dbReference type="EMBL" id="DAD43612.1"/>
    </source>
</evidence>
<name>A0A822ZEQ8_NELNU</name>
<dbReference type="AlphaFoldDB" id="A0A822ZEQ8"/>
<dbReference type="EMBL" id="DUZY01000006">
    <property type="protein sequence ID" value="DAD43612.1"/>
    <property type="molecule type" value="Genomic_DNA"/>
</dbReference>
<organism evidence="1 2">
    <name type="scientific">Nelumbo nucifera</name>
    <name type="common">Sacred lotus</name>
    <dbReference type="NCBI Taxonomy" id="4432"/>
    <lineage>
        <taxon>Eukaryota</taxon>
        <taxon>Viridiplantae</taxon>
        <taxon>Streptophyta</taxon>
        <taxon>Embryophyta</taxon>
        <taxon>Tracheophyta</taxon>
        <taxon>Spermatophyta</taxon>
        <taxon>Magnoliopsida</taxon>
        <taxon>Proteales</taxon>
        <taxon>Nelumbonaceae</taxon>
        <taxon>Nelumbo</taxon>
    </lineage>
</organism>
<reference evidence="1 2" key="1">
    <citation type="journal article" date="2020" name="Mol. Biol. Evol.">
        <title>Distinct Expression and Methylation Patterns for Genes with Different Fates following a Single Whole-Genome Duplication in Flowering Plants.</title>
        <authorList>
            <person name="Shi T."/>
            <person name="Rahmani R.S."/>
            <person name="Gugger P.F."/>
            <person name="Wang M."/>
            <person name="Li H."/>
            <person name="Zhang Y."/>
            <person name="Li Z."/>
            <person name="Wang Q."/>
            <person name="Van de Peer Y."/>
            <person name="Marchal K."/>
            <person name="Chen J."/>
        </authorList>
    </citation>
    <scope>NUCLEOTIDE SEQUENCE [LARGE SCALE GENOMIC DNA]</scope>
    <source>
        <tissue evidence="1">Leaf</tissue>
    </source>
</reference>